<evidence type="ECO:0000313" key="7">
    <source>
        <dbReference type="EMBL" id="CAC5378192.1"/>
    </source>
</evidence>
<organism evidence="7 8">
    <name type="scientific">Mytilus coruscus</name>
    <name type="common">Sea mussel</name>
    <dbReference type="NCBI Taxonomy" id="42192"/>
    <lineage>
        <taxon>Eukaryota</taxon>
        <taxon>Metazoa</taxon>
        <taxon>Spiralia</taxon>
        <taxon>Lophotrochozoa</taxon>
        <taxon>Mollusca</taxon>
        <taxon>Bivalvia</taxon>
        <taxon>Autobranchia</taxon>
        <taxon>Pteriomorphia</taxon>
        <taxon>Mytilida</taxon>
        <taxon>Mytiloidea</taxon>
        <taxon>Mytilidae</taxon>
        <taxon>Mytilinae</taxon>
        <taxon>Mytilus</taxon>
    </lineage>
</organism>
<evidence type="ECO:0000256" key="1">
    <source>
        <dbReference type="ARBA" id="ARBA00022723"/>
    </source>
</evidence>
<gene>
    <name evidence="7" type="ORF">MCOR_14418</name>
</gene>
<protein>
    <recommendedName>
        <fullName evidence="6">PHD-type domain-containing protein</fullName>
    </recommendedName>
</protein>
<evidence type="ECO:0000259" key="6">
    <source>
        <dbReference type="PROSITE" id="PS50016"/>
    </source>
</evidence>
<dbReference type="CDD" id="cd15517">
    <property type="entry name" value="PHD_TCF19_like"/>
    <property type="match status" value="1"/>
</dbReference>
<dbReference type="InterPro" id="IPR001965">
    <property type="entry name" value="Znf_PHD"/>
</dbReference>
<feature type="region of interest" description="Disordered" evidence="5">
    <location>
        <begin position="289"/>
        <end position="316"/>
    </location>
</feature>
<dbReference type="GO" id="GO:0008270">
    <property type="term" value="F:zinc ion binding"/>
    <property type="evidence" value="ECO:0007669"/>
    <property type="project" value="UniProtKB-KW"/>
</dbReference>
<dbReference type="OrthoDB" id="10002605at2759"/>
<evidence type="ECO:0000313" key="8">
    <source>
        <dbReference type="Proteomes" id="UP000507470"/>
    </source>
</evidence>
<evidence type="ECO:0000256" key="2">
    <source>
        <dbReference type="ARBA" id="ARBA00022771"/>
    </source>
</evidence>
<keyword evidence="1" id="KW-0479">Metal-binding</keyword>
<dbReference type="AlphaFoldDB" id="A0A6J8B2Z1"/>
<dbReference type="InterPro" id="IPR013083">
    <property type="entry name" value="Znf_RING/FYVE/PHD"/>
</dbReference>
<evidence type="ECO:0000256" key="3">
    <source>
        <dbReference type="ARBA" id="ARBA00022833"/>
    </source>
</evidence>
<sequence length="365" mass="40353">MATSEVQTRRITRMNSGGNLHISNPIYKDYVLDKSKAIQRKNDACAKPHIESTMKSGNNLVLELSTAAYEYARQCLVTILDSSTQYVGIIRHSEETSGAKVDTCIKVYNRKSDSSQGKNLKFVVNLYHTSSTMVVNGSRVDLYVSDIHKLLCNELSKKGHMLTSINDNITSTISKLTSPAPNPNHNLAAVNTNCHNNLDDLAISFRTDESKDPDEDTAYICPICNKISLLDTIECSECSLWIHNECAGLSQSAVNALNSLDFICALCMDNMLYKVDTVGCNNSQNLHPERSSFVANDTSPDTDVRPLTPHSTQPVDATDETTLVKGIHNQHDTSIIANNAKDNHTQQNTDPSCLITFRRSPNDRI</sequence>
<feature type="domain" description="PHD-type" evidence="6">
    <location>
        <begin position="218"/>
        <end position="270"/>
    </location>
</feature>
<dbReference type="Gene3D" id="3.30.40.10">
    <property type="entry name" value="Zinc/RING finger domain, C3HC4 (zinc finger)"/>
    <property type="match status" value="1"/>
</dbReference>
<dbReference type="Proteomes" id="UP000507470">
    <property type="component" value="Unassembled WGS sequence"/>
</dbReference>
<dbReference type="InterPro" id="IPR019787">
    <property type="entry name" value="Znf_PHD-finger"/>
</dbReference>
<name>A0A6J8B2Z1_MYTCO</name>
<dbReference type="EMBL" id="CACVKT020002513">
    <property type="protein sequence ID" value="CAC5378192.1"/>
    <property type="molecule type" value="Genomic_DNA"/>
</dbReference>
<dbReference type="SMART" id="SM00249">
    <property type="entry name" value="PHD"/>
    <property type="match status" value="1"/>
</dbReference>
<dbReference type="Pfam" id="PF00628">
    <property type="entry name" value="PHD"/>
    <property type="match status" value="1"/>
</dbReference>
<keyword evidence="3" id="KW-0862">Zinc</keyword>
<reference evidence="7 8" key="1">
    <citation type="submission" date="2020-06" db="EMBL/GenBank/DDBJ databases">
        <authorList>
            <person name="Li R."/>
            <person name="Bekaert M."/>
        </authorList>
    </citation>
    <scope>NUCLEOTIDE SEQUENCE [LARGE SCALE GENOMIC DNA]</scope>
    <source>
        <strain evidence="8">wild</strain>
    </source>
</reference>
<dbReference type="InterPro" id="IPR011011">
    <property type="entry name" value="Znf_FYVE_PHD"/>
</dbReference>
<keyword evidence="8" id="KW-1185">Reference proteome</keyword>
<proteinExistence type="predicted"/>
<evidence type="ECO:0000256" key="4">
    <source>
        <dbReference type="PROSITE-ProRule" id="PRU00146"/>
    </source>
</evidence>
<dbReference type="PROSITE" id="PS50016">
    <property type="entry name" value="ZF_PHD_2"/>
    <property type="match status" value="1"/>
</dbReference>
<keyword evidence="2 4" id="KW-0863">Zinc-finger</keyword>
<accession>A0A6J8B2Z1</accession>
<feature type="region of interest" description="Disordered" evidence="5">
    <location>
        <begin position="342"/>
        <end position="365"/>
    </location>
</feature>
<dbReference type="SUPFAM" id="SSF57903">
    <property type="entry name" value="FYVE/PHD zinc finger"/>
    <property type="match status" value="1"/>
</dbReference>
<evidence type="ECO:0000256" key="5">
    <source>
        <dbReference type="SAM" id="MobiDB-lite"/>
    </source>
</evidence>